<evidence type="ECO:0000313" key="15">
    <source>
        <dbReference type="EMBL" id="BBX11497.1"/>
    </source>
</evidence>
<dbReference type="Pfam" id="PF00009">
    <property type="entry name" value="GTP_EFTU"/>
    <property type="match status" value="1"/>
</dbReference>
<dbReference type="EC" id="2.7.7.4" evidence="12"/>
<dbReference type="Gene3D" id="3.40.50.300">
    <property type="entry name" value="P-loop containing nucleotide triphosphate hydrolases"/>
    <property type="match status" value="2"/>
</dbReference>
<evidence type="ECO:0000256" key="7">
    <source>
        <dbReference type="ARBA" id="ARBA00022741"/>
    </source>
</evidence>
<evidence type="ECO:0000256" key="8">
    <source>
        <dbReference type="ARBA" id="ARBA00022840"/>
    </source>
</evidence>
<evidence type="ECO:0000259" key="14">
    <source>
        <dbReference type="PROSITE" id="PS51722"/>
    </source>
</evidence>
<dbReference type="CDD" id="cd03695">
    <property type="entry name" value="CysN_NodQ_II"/>
    <property type="match status" value="1"/>
</dbReference>
<dbReference type="GO" id="GO:0003924">
    <property type="term" value="F:GTPase activity"/>
    <property type="evidence" value="ECO:0007669"/>
    <property type="project" value="InterPro"/>
</dbReference>
<comment type="catalytic activity">
    <reaction evidence="11 12">
        <text>sulfate + ATP + H(+) = adenosine 5'-phosphosulfate + diphosphate</text>
        <dbReference type="Rhea" id="RHEA:18133"/>
        <dbReference type="ChEBI" id="CHEBI:15378"/>
        <dbReference type="ChEBI" id="CHEBI:16189"/>
        <dbReference type="ChEBI" id="CHEBI:30616"/>
        <dbReference type="ChEBI" id="CHEBI:33019"/>
        <dbReference type="ChEBI" id="CHEBI:58243"/>
        <dbReference type="EC" id="2.7.7.4"/>
    </reaction>
</comment>
<feature type="binding site" evidence="12">
    <location>
        <begin position="14"/>
        <end position="21"/>
    </location>
    <ligand>
        <name>GTP</name>
        <dbReference type="ChEBI" id="CHEBI:37565"/>
    </ligand>
</feature>
<dbReference type="HAMAP" id="MF_00065">
    <property type="entry name" value="Adenylyl_sulf_kinase"/>
    <property type="match status" value="1"/>
</dbReference>
<dbReference type="CDD" id="cd02027">
    <property type="entry name" value="APSK"/>
    <property type="match status" value="1"/>
</dbReference>
<sequence length="617" mass="67859">MSTATTLLRIATAGSVDDGKSTLIGRLLFDSKAVMEDQLASVERTSRERGHDYTDLALVTDGLRAEREQGITIDVAYRYFATPKRKFIIADTPGHIQYTRNMVTGASTAQVAIVLVDARHGLQEQSRRHTFLASLLGIRHIVLAVNKMDLIDWDEQRFASIRDDFHSFATRLDVHDVTTIPISALLGDNVVTKSDKTPYYEGPSLLSHLEDVYIAGDRNLVDVRFPVQYVIRPQTHEHADHRSYAGTVASGVLRPGDDVVVLPSGKPSRVAAIEGPSGQVSEAFPPMAVSVSLEDDIDISRGDMIARTNNQPRIVQDFDATVCWMADGATLQPGNDYIIKHTTRTTRVKVMALDYRLDVNTLHRDKEANALQLNELGRVSLRAQVPLMLDEFSHNDATGSFILIDQSTNGTVAAGMVLRDVSGRTPSPNTVRHESLVTAADRLSKGRTVWLTGLSGAGKSSVAMRVEQLLLERGTPAYVLDGDNLRHGLNADLGFSMADRAENLRRLAHVATLLADSGQIVLVPAISPLIEHRQLARQVHTDAGFEFIEVFCDTPLEDCEQRDPKGLYAKARAGLITHFTGIDSPYQRPRNPDVRLTPDDDVDEQARQVIAAIDARA</sequence>
<evidence type="ECO:0000256" key="5">
    <source>
        <dbReference type="ARBA" id="ARBA00022679"/>
    </source>
</evidence>
<keyword evidence="16" id="KW-1185">Reference proteome</keyword>
<proteinExistence type="inferred from homology"/>
<evidence type="ECO:0000256" key="9">
    <source>
        <dbReference type="ARBA" id="ARBA00023134"/>
    </source>
</evidence>
<keyword evidence="13 15" id="KW-0418">Kinase</keyword>
<dbReference type="InterPro" id="IPR011779">
    <property type="entry name" value="SO4_adenylTrfase_lsu"/>
</dbReference>
<evidence type="ECO:0000313" key="16">
    <source>
        <dbReference type="Proteomes" id="UP000466997"/>
    </source>
</evidence>
<comment type="function">
    <text evidence="2">APS kinase catalyzes the synthesis of activated sulfate.</text>
</comment>
<dbReference type="FunFam" id="3.40.50.300:FF:000119">
    <property type="entry name" value="Sulfate adenylyltransferase subunit 1"/>
    <property type="match status" value="1"/>
</dbReference>
<dbReference type="InterPro" id="IPR059117">
    <property type="entry name" value="APS_kinase_dom"/>
</dbReference>
<comment type="catalytic activity">
    <reaction evidence="1 13">
        <text>adenosine 5'-phosphosulfate + ATP = 3'-phosphoadenylyl sulfate + ADP + H(+)</text>
        <dbReference type="Rhea" id="RHEA:24152"/>
        <dbReference type="ChEBI" id="CHEBI:15378"/>
        <dbReference type="ChEBI" id="CHEBI:30616"/>
        <dbReference type="ChEBI" id="CHEBI:58243"/>
        <dbReference type="ChEBI" id="CHEBI:58339"/>
        <dbReference type="ChEBI" id="CHEBI:456216"/>
        <dbReference type="EC" id="2.7.1.25"/>
    </reaction>
</comment>
<feature type="binding site" evidence="13">
    <location>
        <begin position="453"/>
        <end position="460"/>
    </location>
    <ligand>
        <name>ATP</name>
        <dbReference type="ChEBI" id="CHEBI:30616"/>
    </ligand>
</feature>
<dbReference type="GO" id="GO:0004781">
    <property type="term" value="F:sulfate adenylyltransferase (ATP) activity"/>
    <property type="evidence" value="ECO:0007669"/>
    <property type="project" value="UniProtKB-UniRule"/>
</dbReference>
<comment type="similarity">
    <text evidence="12">Belongs to the TRAFAC class translation factor GTPase superfamily. Classic translation factor GTPase family. CysN/NodQ subfamily.</text>
</comment>
<dbReference type="GO" id="GO:0005525">
    <property type="term" value="F:GTP binding"/>
    <property type="evidence" value="ECO:0007669"/>
    <property type="project" value="UniProtKB-UniRule"/>
</dbReference>
<reference evidence="15 16" key="1">
    <citation type="journal article" date="2019" name="Emerg. Microbes Infect.">
        <title>Comprehensive subspecies identification of 175 nontuberculous mycobacteria species based on 7547 genomic profiles.</title>
        <authorList>
            <person name="Matsumoto Y."/>
            <person name="Kinjo T."/>
            <person name="Motooka D."/>
            <person name="Nabeya D."/>
            <person name="Jung N."/>
            <person name="Uechi K."/>
            <person name="Horii T."/>
            <person name="Iida T."/>
            <person name="Fujita J."/>
            <person name="Nakamura S."/>
        </authorList>
    </citation>
    <scope>NUCLEOTIDE SEQUENCE [LARGE SCALE GENOMIC DNA]</scope>
    <source>
        <strain evidence="15 16">JCM 6391</strain>
    </source>
</reference>
<dbReference type="InterPro" id="IPR054696">
    <property type="entry name" value="GTP-eEF1A_C"/>
</dbReference>
<dbReference type="InterPro" id="IPR000795">
    <property type="entry name" value="T_Tr_GTP-bd_dom"/>
</dbReference>
<dbReference type="AlphaFoldDB" id="A0A7I7JHV3"/>
<comment type="function">
    <text evidence="13">Catalyzes the synthesis of activated sulfate.</text>
</comment>
<evidence type="ECO:0000256" key="1">
    <source>
        <dbReference type="ARBA" id="ARBA00001823"/>
    </source>
</evidence>
<dbReference type="SUPFAM" id="SSF50447">
    <property type="entry name" value="Translation proteins"/>
    <property type="match status" value="1"/>
</dbReference>
<dbReference type="GO" id="GO:0005524">
    <property type="term" value="F:ATP binding"/>
    <property type="evidence" value="ECO:0007669"/>
    <property type="project" value="UniProtKB-UniRule"/>
</dbReference>
<dbReference type="GO" id="GO:0070814">
    <property type="term" value="P:hydrogen sulfide biosynthetic process"/>
    <property type="evidence" value="ECO:0007669"/>
    <property type="project" value="UniProtKB-UniRule"/>
</dbReference>
<evidence type="ECO:0000256" key="11">
    <source>
        <dbReference type="ARBA" id="ARBA00049370"/>
    </source>
</evidence>
<dbReference type="Gene3D" id="2.40.30.10">
    <property type="entry name" value="Translation factors"/>
    <property type="match status" value="2"/>
</dbReference>
<dbReference type="GO" id="GO:0000103">
    <property type="term" value="P:sulfate assimilation"/>
    <property type="evidence" value="ECO:0007669"/>
    <property type="project" value="UniProtKB-UniRule"/>
</dbReference>
<dbReference type="RefSeq" id="WP_193465716.1">
    <property type="nucleotide sequence ID" value="NZ_AP022562.1"/>
</dbReference>
<feature type="binding site" evidence="12">
    <location>
        <begin position="146"/>
        <end position="149"/>
    </location>
    <ligand>
        <name>GTP</name>
        <dbReference type="ChEBI" id="CHEBI:37565"/>
    </ligand>
</feature>
<dbReference type="InterPro" id="IPR027417">
    <property type="entry name" value="P-loop_NTPase"/>
</dbReference>
<comment type="similarity">
    <text evidence="13">Belongs to the APS kinase family.</text>
</comment>
<keyword evidence="7 12" id="KW-0547">Nucleotide-binding</keyword>
<dbReference type="InterPro" id="IPR044139">
    <property type="entry name" value="CysN_NoDQ_III"/>
</dbReference>
<feature type="domain" description="Tr-type G" evidence="14">
    <location>
        <begin position="5"/>
        <end position="220"/>
    </location>
</feature>
<keyword evidence="6 12" id="KW-0548">Nucleotidyltransferase</keyword>
<feature type="binding site" evidence="12">
    <location>
        <begin position="91"/>
        <end position="95"/>
    </location>
    <ligand>
        <name>GTP</name>
        <dbReference type="ChEBI" id="CHEBI:37565"/>
    </ligand>
</feature>
<evidence type="ECO:0000256" key="12">
    <source>
        <dbReference type="HAMAP-Rule" id="MF_00062"/>
    </source>
</evidence>
<comment type="similarity">
    <text evidence="3">In the C-terminal section; belongs to the APS kinase family.</text>
</comment>
<dbReference type="PROSITE" id="PS00301">
    <property type="entry name" value="G_TR_1"/>
    <property type="match status" value="1"/>
</dbReference>
<keyword evidence="9 12" id="KW-0342">GTP-binding</keyword>
<evidence type="ECO:0000256" key="13">
    <source>
        <dbReference type="HAMAP-Rule" id="MF_00065"/>
    </source>
</evidence>
<dbReference type="PANTHER" id="PTHR23115">
    <property type="entry name" value="TRANSLATION FACTOR"/>
    <property type="match status" value="1"/>
</dbReference>
<keyword evidence="8 12" id="KW-0067">ATP-binding</keyword>
<dbReference type="CDD" id="cd04095">
    <property type="entry name" value="CysN_NoDQ_III"/>
    <property type="match status" value="1"/>
</dbReference>
<dbReference type="PROSITE" id="PS51722">
    <property type="entry name" value="G_TR_2"/>
    <property type="match status" value="1"/>
</dbReference>
<comment type="pathway">
    <text evidence="13">Sulfur metabolism; hydrogen sulfide biosynthesis; sulfite from sulfate: step 2/3.</text>
</comment>
<gene>
    <name evidence="15" type="primary">cysNC</name>
    <name evidence="13" type="synonym">cysC</name>
    <name evidence="12" type="synonym">cysN</name>
    <name evidence="15" type="ORF">MNVM_05780</name>
</gene>
<comment type="function">
    <text evidence="12">With CysD forms the ATP sulfurylase (ATPS) that catalyzes the adenylation of sulfate producing adenosine 5'-phosphosulfate (APS) and diphosphate, the first enzymatic step in sulfur assimilation pathway. APS synthesis involves the formation of a high-energy phosphoric-sulfuric acid anhydride bond driven by GTP hydrolysis by CysN coupled to ATP hydrolysis by CysD.</text>
</comment>
<keyword evidence="10" id="KW-0511">Multifunctional enzyme</keyword>
<dbReference type="InterPro" id="IPR031157">
    <property type="entry name" value="G_TR_CS"/>
</dbReference>
<dbReference type="InterPro" id="IPR044138">
    <property type="entry name" value="CysN_II"/>
</dbReference>
<comment type="subunit">
    <text evidence="12">Heterodimer composed of CysD, the smaller subunit, and CysN.</text>
</comment>
<accession>A0A7I7JHV3</accession>
<comment type="similarity">
    <text evidence="4">In the N-terminal section; belongs to the TRAFAC class translation factor GTPase superfamily. Classic translation factor GTPase family. CysN/NodQ subfamily.</text>
</comment>
<evidence type="ECO:0000256" key="4">
    <source>
        <dbReference type="ARBA" id="ARBA00007237"/>
    </source>
</evidence>
<dbReference type="UniPathway" id="UPA00140">
    <property type="reaction ID" value="UER00204"/>
</dbReference>
<dbReference type="InterPro" id="IPR009000">
    <property type="entry name" value="Transl_B-barrel_sf"/>
</dbReference>
<dbReference type="PRINTS" id="PR00315">
    <property type="entry name" value="ELONGATNFCT"/>
</dbReference>
<dbReference type="Pfam" id="PF22594">
    <property type="entry name" value="GTP-eEF1A_C"/>
    <property type="match status" value="1"/>
</dbReference>
<dbReference type="NCBIfam" id="TIGR02034">
    <property type="entry name" value="CysN"/>
    <property type="match status" value="1"/>
</dbReference>
<dbReference type="Pfam" id="PF01583">
    <property type="entry name" value="APS_kinase"/>
    <property type="match status" value="1"/>
</dbReference>
<keyword evidence="13" id="KW-0597">Phosphoprotein</keyword>
<evidence type="ECO:0000256" key="10">
    <source>
        <dbReference type="ARBA" id="ARBA00023268"/>
    </source>
</evidence>
<dbReference type="InterPro" id="IPR002891">
    <property type="entry name" value="APS"/>
</dbReference>
<feature type="active site" description="Phosphoserine intermediate" evidence="13">
    <location>
        <position position="527"/>
    </location>
</feature>
<dbReference type="InterPro" id="IPR041757">
    <property type="entry name" value="CysN_GTP-bd"/>
</dbReference>
<dbReference type="GO" id="GO:0004020">
    <property type="term" value="F:adenylylsulfate kinase activity"/>
    <property type="evidence" value="ECO:0007669"/>
    <property type="project" value="UniProtKB-UniRule"/>
</dbReference>
<dbReference type="SUPFAM" id="SSF50465">
    <property type="entry name" value="EF-Tu/eEF-1alpha/eIF2-gamma C-terminal domain"/>
    <property type="match status" value="1"/>
</dbReference>
<evidence type="ECO:0000256" key="6">
    <source>
        <dbReference type="ARBA" id="ARBA00022695"/>
    </source>
</evidence>
<dbReference type="SUPFAM" id="SSF52540">
    <property type="entry name" value="P-loop containing nucleoside triphosphate hydrolases"/>
    <property type="match status" value="2"/>
</dbReference>
<dbReference type="NCBIfam" id="NF003013">
    <property type="entry name" value="PRK03846.1"/>
    <property type="match status" value="1"/>
</dbReference>
<evidence type="ECO:0000256" key="2">
    <source>
        <dbReference type="ARBA" id="ARBA00002357"/>
    </source>
</evidence>
<keyword evidence="5 12" id="KW-0808">Transferase</keyword>
<dbReference type="EMBL" id="AP022562">
    <property type="protein sequence ID" value="BBX11497.1"/>
    <property type="molecule type" value="Genomic_DNA"/>
</dbReference>
<dbReference type="InterPro" id="IPR009001">
    <property type="entry name" value="Transl_elong_EF1A/Init_IF2_C"/>
</dbReference>
<dbReference type="InterPro" id="IPR050100">
    <property type="entry name" value="TRAFAC_GTPase_members"/>
</dbReference>
<dbReference type="CDD" id="cd04166">
    <property type="entry name" value="CysN_ATPS"/>
    <property type="match status" value="1"/>
</dbReference>
<name>A0A7I7JHV3_9MYCO</name>
<dbReference type="KEGG" id="mnm:MNVM_05780"/>
<comment type="pathway">
    <text evidence="12">Sulfur metabolism; hydrogen sulfide biosynthesis; sulfite from sulfate: step 1/3.</text>
</comment>
<dbReference type="NCBIfam" id="NF004035">
    <property type="entry name" value="PRK05506.1"/>
    <property type="match status" value="1"/>
</dbReference>
<dbReference type="EC" id="2.7.1.25" evidence="13"/>
<dbReference type="NCBIfam" id="TIGR00455">
    <property type="entry name" value="apsK"/>
    <property type="match status" value="1"/>
</dbReference>
<evidence type="ECO:0000256" key="3">
    <source>
        <dbReference type="ARBA" id="ARBA00005438"/>
    </source>
</evidence>
<organism evidence="15 16">
    <name type="scientific">Mycobacterium novum</name>
    <dbReference type="NCBI Taxonomy" id="2492438"/>
    <lineage>
        <taxon>Bacteria</taxon>
        <taxon>Bacillati</taxon>
        <taxon>Actinomycetota</taxon>
        <taxon>Actinomycetes</taxon>
        <taxon>Mycobacteriales</taxon>
        <taxon>Mycobacteriaceae</taxon>
        <taxon>Mycobacterium</taxon>
    </lineage>
</organism>
<protein>
    <recommendedName>
        <fullName evidence="12 13">Multifunctional fusion protein</fullName>
    </recommendedName>
    <domain>
        <recommendedName>
            <fullName evidence="12">Sulfate adenylyltransferase subunit 1</fullName>
            <ecNumber evidence="12">2.7.7.4</ecNumber>
        </recommendedName>
        <alternativeName>
            <fullName evidence="12">ATP-sulfurylase large subunit</fullName>
        </alternativeName>
        <alternativeName>
            <fullName evidence="12">Sulfate adenylate transferase</fullName>
            <shortName evidence="12">SAT</shortName>
        </alternativeName>
    </domain>
    <domain>
        <recommendedName>
            <fullName evidence="13">Adenylyl-sulfate kinase</fullName>
            <ecNumber evidence="13">2.7.1.25</ecNumber>
        </recommendedName>
        <alternativeName>
            <fullName evidence="13">APS kinase</fullName>
        </alternativeName>
        <alternativeName>
            <fullName evidence="13">ATP adenosine-5'-phosphosulfate 3'-phosphotransferase</fullName>
        </alternativeName>
        <alternativeName>
            <fullName evidence="13">Adenosine-5'-phosphosulfate kinase</fullName>
        </alternativeName>
    </domain>
</protein>
<dbReference type="HAMAP" id="MF_00062">
    <property type="entry name" value="Sulf_adenylyltr_sub1"/>
    <property type="match status" value="1"/>
</dbReference>
<dbReference type="Proteomes" id="UP000466997">
    <property type="component" value="Chromosome"/>
</dbReference>